<reference evidence="2" key="1">
    <citation type="submission" date="2016-04" db="EMBL/GenBank/DDBJ databases">
        <title>Cephalotus genome sequencing.</title>
        <authorList>
            <person name="Fukushima K."/>
            <person name="Hasebe M."/>
            <person name="Fang X."/>
        </authorList>
    </citation>
    <scope>NUCLEOTIDE SEQUENCE [LARGE SCALE GENOMIC DNA]</scope>
    <source>
        <strain evidence="2">cv. St1</strain>
    </source>
</reference>
<dbReference type="InterPro" id="IPR003428">
    <property type="entry name" value="MAM33"/>
</dbReference>
<dbReference type="FunFam" id="3.10.280.10:FF:000006">
    <property type="entry name" value="Mitochondrial glycoprotein, expressed"/>
    <property type="match status" value="1"/>
</dbReference>
<comment type="caution">
    <text evidence="1">The sequence shown here is derived from an EMBL/GenBank/DDBJ whole genome shotgun (WGS) entry which is preliminary data.</text>
</comment>
<gene>
    <name evidence="1" type="ORF">CFOL_v3_26929</name>
</gene>
<dbReference type="PANTHER" id="PTHR10826:SF1">
    <property type="entry name" value="COMPLEMENT COMPONENT 1 Q SUBCOMPONENT-BINDING PROTEIN, MITOCHONDRIAL"/>
    <property type="match status" value="1"/>
</dbReference>
<dbReference type="FunCoup" id="A0A1Q3CTI9">
    <property type="interactions" value="1640"/>
</dbReference>
<dbReference type="EMBL" id="BDDD01002906">
    <property type="protein sequence ID" value="GAV83482.1"/>
    <property type="molecule type" value="Genomic_DNA"/>
</dbReference>
<feature type="non-terminal residue" evidence="1">
    <location>
        <position position="194"/>
    </location>
</feature>
<dbReference type="Proteomes" id="UP000187406">
    <property type="component" value="Unassembled WGS sequence"/>
</dbReference>
<organism evidence="1 2">
    <name type="scientific">Cephalotus follicularis</name>
    <name type="common">Albany pitcher plant</name>
    <dbReference type="NCBI Taxonomy" id="3775"/>
    <lineage>
        <taxon>Eukaryota</taxon>
        <taxon>Viridiplantae</taxon>
        <taxon>Streptophyta</taxon>
        <taxon>Embryophyta</taxon>
        <taxon>Tracheophyta</taxon>
        <taxon>Spermatophyta</taxon>
        <taxon>Magnoliopsida</taxon>
        <taxon>eudicotyledons</taxon>
        <taxon>Gunneridae</taxon>
        <taxon>Pentapetalae</taxon>
        <taxon>rosids</taxon>
        <taxon>fabids</taxon>
        <taxon>Oxalidales</taxon>
        <taxon>Cephalotaceae</taxon>
        <taxon>Cephalotus</taxon>
    </lineage>
</organism>
<evidence type="ECO:0000313" key="2">
    <source>
        <dbReference type="Proteomes" id="UP000187406"/>
    </source>
</evidence>
<dbReference type="Pfam" id="PF02330">
    <property type="entry name" value="MAM33"/>
    <property type="match status" value="1"/>
</dbReference>
<sequence length="194" mass="22082">MPRAAPVLRKALKDLNLLKVLQSEINYELSSNLFQNEQIGSLGDFTVDWDAPETQDVFLLRKCEWGEDVAVSALLGPETFTEGVKFPREVLMKVCVKKSGLSLLLQFDCLLQKVLGSEFDIYNAYYLQLSTCLVPSVYRGPLFSELDPQFQDALKDYLISRGVGESLTNFLLHHLHKKEQGQYVNWLHNLKSLV</sequence>
<dbReference type="InterPro" id="IPR036561">
    <property type="entry name" value="MAM33_sf"/>
</dbReference>
<accession>A0A1Q3CTI9</accession>
<dbReference type="InParanoid" id="A0A1Q3CTI9"/>
<dbReference type="SUPFAM" id="SSF54529">
    <property type="entry name" value="Mitochondrial glycoprotein MAM33-like"/>
    <property type="match status" value="1"/>
</dbReference>
<keyword evidence="2" id="KW-1185">Reference proteome</keyword>
<proteinExistence type="predicted"/>
<name>A0A1Q3CTI9_CEPFO</name>
<protein>
    <submittedName>
        <fullName evidence="1">MAM33 domain-containing protein</fullName>
    </submittedName>
</protein>
<dbReference type="AlphaFoldDB" id="A0A1Q3CTI9"/>
<evidence type="ECO:0000313" key="1">
    <source>
        <dbReference type="EMBL" id="GAV83482.1"/>
    </source>
</evidence>
<dbReference type="Gene3D" id="3.10.280.10">
    <property type="entry name" value="Mitochondrial glycoprotein"/>
    <property type="match status" value="1"/>
</dbReference>
<dbReference type="PANTHER" id="PTHR10826">
    <property type="entry name" value="COMPLEMENT COMPONENT 1"/>
    <property type="match status" value="1"/>
</dbReference>
<dbReference type="GO" id="GO:0005759">
    <property type="term" value="C:mitochondrial matrix"/>
    <property type="evidence" value="ECO:0007669"/>
    <property type="project" value="InterPro"/>
</dbReference>
<dbReference type="OrthoDB" id="278212at2759"/>